<proteinExistence type="predicted"/>
<dbReference type="Proteomes" id="UP000191008">
    <property type="component" value="Unassembled WGS sequence"/>
</dbReference>
<dbReference type="PANTHER" id="PTHR36973">
    <property type="entry name" value="SLL1456 PROTEIN-RELATED"/>
    <property type="match status" value="1"/>
</dbReference>
<dbReference type="InterPro" id="IPR053188">
    <property type="entry name" value="FkbM_Methyltransferase"/>
</dbReference>
<dbReference type="RefSeq" id="WP_082292655.1">
    <property type="nucleotide sequence ID" value="NZ_MVIT01000036.1"/>
</dbReference>
<feature type="domain" description="Methyltransferase FkbM" evidence="1">
    <location>
        <begin position="101"/>
        <end position="192"/>
    </location>
</feature>
<organism evidence="2 3">
    <name type="scientific">Leptospira kirschneri serovar Pomona</name>
    <dbReference type="NCBI Taxonomy" id="561005"/>
    <lineage>
        <taxon>Bacteria</taxon>
        <taxon>Pseudomonadati</taxon>
        <taxon>Spirochaetota</taxon>
        <taxon>Spirochaetia</taxon>
        <taxon>Leptospirales</taxon>
        <taxon>Leptospiraceae</taxon>
        <taxon>Leptospira</taxon>
    </lineage>
</organism>
<name>A0A1T1E1T3_9LEPT</name>
<dbReference type="SUPFAM" id="SSF53335">
    <property type="entry name" value="S-adenosyl-L-methionine-dependent methyltransferases"/>
    <property type="match status" value="1"/>
</dbReference>
<accession>A0A1T1E1T3</accession>
<gene>
    <name evidence="2" type="ORF">B1J93_02290</name>
</gene>
<dbReference type="PANTHER" id="PTHR36973:SF4">
    <property type="entry name" value="NODULATION PROTEIN"/>
    <property type="match status" value="1"/>
</dbReference>
<keyword evidence="2" id="KW-0489">Methyltransferase</keyword>
<dbReference type="InterPro" id="IPR029063">
    <property type="entry name" value="SAM-dependent_MTases_sf"/>
</dbReference>
<evidence type="ECO:0000313" key="2">
    <source>
        <dbReference type="EMBL" id="OOV47035.1"/>
    </source>
</evidence>
<keyword evidence="2" id="KW-0808">Transferase</keyword>
<dbReference type="InterPro" id="IPR006342">
    <property type="entry name" value="FkbM_mtfrase"/>
</dbReference>
<dbReference type="Gene3D" id="3.40.50.150">
    <property type="entry name" value="Vaccinia Virus protein VP39"/>
    <property type="match status" value="1"/>
</dbReference>
<evidence type="ECO:0000313" key="3">
    <source>
        <dbReference type="Proteomes" id="UP000191008"/>
    </source>
</evidence>
<comment type="caution">
    <text evidence="2">The sequence shown here is derived from an EMBL/GenBank/DDBJ whole genome shotgun (WGS) entry which is preliminary data.</text>
</comment>
<dbReference type="GO" id="GO:0032259">
    <property type="term" value="P:methylation"/>
    <property type="evidence" value="ECO:0007669"/>
    <property type="project" value="UniProtKB-KW"/>
</dbReference>
<protein>
    <submittedName>
        <fullName evidence="2">Methyltransferase FkbM</fullName>
    </submittedName>
</protein>
<dbReference type="AlphaFoldDB" id="A0A1T1E1T3"/>
<reference evidence="2 3" key="1">
    <citation type="submission" date="2017-02" db="EMBL/GenBank/DDBJ databases">
        <title>Comparative genomic analysis of Brazilian Leptospira kirschneri strains of different serogroups.</title>
        <authorList>
            <person name="Moreno L.Z."/>
            <person name="Miraglia F."/>
            <person name="Kremer F.S."/>
            <person name="Eslabao M.R."/>
            <person name="Lilenbaum W."/>
            <person name="Dellagostin O.A."/>
            <person name="Moreno A.M."/>
        </authorList>
    </citation>
    <scope>NUCLEOTIDE SEQUENCE [LARGE SCALE GENOMIC DNA]</scope>
    <source>
        <strain evidence="2 3">M110/06</strain>
    </source>
</reference>
<dbReference type="GO" id="GO:0008171">
    <property type="term" value="F:O-methyltransferase activity"/>
    <property type="evidence" value="ECO:0007669"/>
    <property type="project" value="TreeGrafter"/>
</dbReference>
<sequence length="370" mass="43115">MDNYVVNYHHIGGRGGKFPINIPECLRDGVHLTMYDADNSCIEEAINSDFVKGFDKVEVLPFCISDIDGTEEFIITKQPHASSLLRANKELYKFVRNSPKFGAMRLKEILEPRKRFKIESMKLSSAIKKMDIPYPEFISLDTQGTEYDIIKFSSNIFQNAIFVNTEISFMEMYKSQKNFPELHNLLISLGFVLVDLKIYDPHHSCLTPIDFEAKGFLLDGEAFYLKKPEISKWSFVRLIKYCFAALISEQTHLCIQIFEQLNKKYSTEFKDLSERFEYIKLIKELCAEYLGSYKAYLPLFHESNIYKSYSQLGSVKDLSNKRESLKINGRAMNKNRYSKILTKYGLNTFAENITNHKKLNIRNLEKIYKQ</sequence>
<evidence type="ECO:0000259" key="1">
    <source>
        <dbReference type="Pfam" id="PF05050"/>
    </source>
</evidence>
<dbReference type="Pfam" id="PF05050">
    <property type="entry name" value="Methyltransf_21"/>
    <property type="match status" value="1"/>
</dbReference>
<dbReference type="EMBL" id="MVIT01000036">
    <property type="protein sequence ID" value="OOV47035.1"/>
    <property type="molecule type" value="Genomic_DNA"/>
</dbReference>